<reference evidence="3 4" key="1">
    <citation type="submission" date="2023-03" db="EMBL/GenBank/DDBJ databases">
        <title>Genome insight into feeding habits of ladybird beetles.</title>
        <authorList>
            <person name="Li H.-S."/>
            <person name="Huang Y.-H."/>
            <person name="Pang H."/>
        </authorList>
    </citation>
    <scope>NUCLEOTIDE SEQUENCE [LARGE SCALE GENOMIC DNA]</scope>
    <source>
        <strain evidence="3">SYSU_2023b</strain>
        <tissue evidence="3">Whole body</tissue>
    </source>
</reference>
<comment type="similarity">
    <text evidence="1">Belongs to the GILT family.</text>
</comment>
<feature type="non-terminal residue" evidence="3">
    <location>
        <position position="1"/>
    </location>
</feature>
<accession>A0AAW1V114</accession>
<dbReference type="Proteomes" id="UP001431783">
    <property type="component" value="Unassembled WGS sequence"/>
</dbReference>
<evidence type="ECO:0000256" key="2">
    <source>
        <dbReference type="ARBA" id="ARBA00023180"/>
    </source>
</evidence>
<sequence length="223" mass="24883">VNVAVYYEALCPDSIKFFTKQLYPTLQKVNISQHVNLTLVPYGKSTTKRADNQITFECHHGEGECRGNKLQACALKHIDNGNSSPEMGYNKITVAFINCLMDRVVRNKNDTEYPIEACEKNSEVKSADLEEIKKCQGSDEADNLLAALGDETNKLNPKLKSVPTIVFNMQQKEEDSKLANENFVKALCQYIQGTKPAECVANSAIFNKVNAVVLLLAFASYFF</sequence>
<protein>
    <recommendedName>
        <fullName evidence="5">Gamma-interferon-inducible lysosomal thiol reductase</fullName>
    </recommendedName>
</protein>
<organism evidence="3 4">
    <name type="scientific">Henosepilachna vigintioctopunctata</name>
    <dbReference type="NCBI Taxonomy" id="420089"/>
    <lineage>
        <taxon>Eukaryota</taxon>
        <taxon>Metazoa</taxon>
        <taxon>Ecdysozoa</taxon>
        <taxon>Arthropoda</taxon>
        <taxon>Hexapoda</taxon>
        <taxon>Insecta</taxon>
        <taxon>Pterygota</taxon>
        <taxon>Neoptera</taxon>
        <taxon>Endopterygota</taxon>
        <taxon>Coleoptera</taxon>
        <taxon>Polyphaga</taxon>
        <taxon>Cucujiformia</taxon>
        <taxon>Coccinelloidea</taxon>
        <taxon>Coccinellidae</taxon>
        <taxon>Epilachninae</taxon>
        <taxon>Epilachnini</taxon>
        <taxon>Henosepilachna</taxon>
    </lineage>
</organism>
<dbReference type="PANTHER" id="PTHR13234">
    <property type="entry name" value="GAMMA-INTERFERON INDUCIBLE LYSOSOMAL THIOL REDUCTASE GILT"/>
    <property type="match status" value="1"/>
</dbReference>
<proteinExistence type="inferred from homology"/>
<dbReference type="EMBL" id="JARQZJ010000100">
    <property type="protein sequence ID" value="KAK9886432.1"/>
    <property type="molecule type" value="Genomic_DNA"/>
</dbReference>
<keyword evidence="4" id="KW-1185">Reference proteome</keyword>
<keyword evidence="2" id="KW-0325">Glycoprotein</keyword>
<evidence type="ECO:0000256" key="1">
    <source>
        <dbReference type="ARBA" id="ARBA00005679"/>
    </source>
</evidence>
<gene>
    <name evidence="3" type="ORF">WA026_016712</name>
</gene>
<name>A0AAW1V114_9CUCU</name>
<comment type="caution">
    <text evidence="3">The sequence shown here is derived from an EMBL/GenBank/DDBJ whole genome shotgun (WGS) entry which is preliminary data.</text>
</comment>
<dbReference type="InterPro" id="IPR004911">
    <property type="entry name" value="Interferon-induced_GILT"/>
</dbReference>
<evidence type="ECO:0008006" key="5">
    <source>
        <dbReference type="Google" id="ProtNLM"/>
    </source>
</evidence>
<dbReference type="AlphaFoldDB" id="A0AAW1V114"/>
<dbReference type="PANTHER" id="PTHR13234:SF69">
    <property type="entry name" value="GILT-LIKE PROTEIN 1"/>
    <property type="match status" value="1"/>
</dbReference>
<dbReference type="Pfam" id="PF03227">
    <property type="entry name" value="GILT"/>
    <property type="match status" value="1"/>
</dbReference>
<evidence type="ECO:0000313" key="4">
    <source>
        <dbReference type="Proteomes" id="UP001431783"/>
    </source>
</evidence>
<evidence type="ECO:0000313" key="3">
    <source>
        <dbReference type="EMBL" id="KAK9886432.1"/>
    </source>
</evidence>
<dbReference type="GO" id="GO:0016671">
    <property type="term" value="F:oxidoreductase activity, acting on a sulfur group of donors, disulfide as acceptor"/>
    <property type="evidence" value="ECO:0007669"/>
    <property type="project" value="InterPro"/>
</dbReference>